<dbReference type="PANTHER" id="PTHR37718">
    <property type="entry name" value="BNAC03G61340D PROTEIN"/>
    <property type="match status" value="1"/>
</dbReference>
<evidence type="ECO:0000313" key="3">
    <source>
        <dbReference type="Proteomes" id="UP001293593"/>
    </source>
</evidence>
<reference evidence="2" key="1">
    <citation type="submission" date="2023-10" db="EMBL/GenBank/DDBJ databases">
        <title>Chromosome-level genome of the transformable northern wattle, Acacia crassicarpa.</title>
        <authorList>
            <person name="Massaro I."/>
            <person name="Sinha N.R."/>
            <person name="Poethig S."/>
            <person name="Leichty A.R."/>
        </authorList>
    </citation>
    <scope>NUCLEOTIDE SEQUENCE</scope>
    <source>
        <strain evidence="2">Acra3RX</strain>
        <tissue evidence="2">Leaf</tissue>
    </source>
</reference>
<name>A0AAE1TJ13_9FABA</name>
<dbReference type="EMBL" id="JAWXYG010000001">
    <property type="protein sequence ID" value="KAK4285289.1"/>
    <property type="molecule type" value="Genomic_DNA"/>
</dbReference>
<evidence type="ECO:0000313" key="2">
    <source>
        <dbReference type="EMBL" id="KAK4285289.1"/>
    </source>
</evidence>
<feature type="compositionally biased region" description="Basic and acidic residues" evidence="1">
    <location>
        <begin position="111"/>
        <end position="124"/>
    </location>
</feature>
<feature type="compositionally biased region" description="Basic and acidic residues" evidence="1">
    <location>
        <begin position="136"/>
        <end position="148"/>
    </location>
</feature>
<organism evidence="2 3">
    <name type="scientific">Acacia crassicarpa</name>
    <name type="common">northern wattle</name>
    <dbReference type="NCBI Taxonomy" id="499986"/>
    <lineage>
        <taxon>Eukaryota</taxon>
        <taxon>Viridiplantae</taxon>
        <taxon>Streptophyta</taxon>
        <taxon>Embryophyta</taxon>
        <taxon>Tracheophyta</taxon>
        <taxon>Spermatophyta</taxon>
        <taxon>Magnoliopsida</taxon>
        <taxon>eudicotyledons</taxon>
        <taxon>Gunneridae</taxon>
        <taxon>Pentapetalae</taxon>
        <taxon>rosids</taxon>
        <taxon>fabids</taxon>
        <taxon>Fabales</taxon>
        <taxon>Fabaceae</taxon>
        <taxon>Caesalpinioideae</taxon>
        <taxon>mimosoid clade</taxon>
        <taxon>Acacieae</taxon>
        <taxon>Acacia</taxon>
    </lineage>
</organism>
<feature type="region of interest" description="Disordered" evidence="1">
    <location>
        <begin position="111"/>
        <end position="187"/>
    </location>
</feature>
<evidence type="ECO:0000256" key="1">
    <source>
        <dbReference type="SAM" id="MobiDB-lite"/>
    </source>
</evidence>
<dbReference type="Proteomes" id="UP001293593">
    <property type="component" value="Unassembled WGS sequence"/>
</dbReference>
<gene>
    <name evidence="2" type="ORF">QN277_002010</name>
</gene>
<keyword evidence="3" id="KW-1185">Reference proteome</keyword>
<protein>
    <submittedName>
        <fullName evidence="2">Uncharacterized protein</fullName>
    </submittedName>
</protein>
<dbReference type="PANTHER" id="PTHR37718:SF2">
    <property type="entry name" value="OS03G0205150 PROTEIN"/>
    <property type="match status" value="1"/>
</dbReference>
<dbReference type="AlphaFoldDB" id="A0AAE1TJ13"/>
<comment type="caution">
    <text evidence="2">The sequence shown here is derived from an EMBL/GenBank/DDBJ whole genome shotgun (WGS) entry which is preliminary data.</text>
</comment>
<feature type="compositionally biased region" description="Basic residues" evidence="1">
    <location>
        <begin position="169"/>
        <end position="181"/>
    </location>
</feature>
<accession>A0AAE1TJ13</accession>
<sequence>MEPKQLDPKHSAELLKHLDKQNEFLQDSYKLMFTELQKLQVEEEMLMRKLYEAMSPCGLAKADNTEIANEYDTVDKHVENEQKGTGEIANGDDMVDKHQENEQNRTIKIADGDDALDKNAENGKNRTSKIVNGDDTDNKPLENERNKAIEIANGDDTMDKPVENERNSTRHSTRERRKAWKLRANDE</sequence>
<feature type="compositionally biased region" description="Basic and acidic residues" evidence="1">
    <location>
        <begin position="157"/>
        <end position="168"/>
    </location>
</feature>
<proteinExistence type="predicted"/>